<name>A0AB34DRI0_9HYPH</name>
<dbReference type="AlphaFoldDB" id="A0AB34DRI0"/>
<proteinExistence type="predicted"/>
<protein>
    <submittedName>
        <fullName evidence="1">Uncharacterized protein</fullName>
    </submittedName>
</protein>
<dbReference type="Proteomes" id="UP000435957">
    <property type="component" value="Unassembled WGS sequence"/>
</dbReference>
<accession>A0AB34DRI0</accession>
<evidence type="ECO:0000313" key="2">
    <source>
        <dbReference type="Proteomes" id="UP000435957"/>
    </source>
</evidence>
<evidence type="ECO:0000313" key="1">
    <source>
        <dbReference type="EMBL" id="KAB2701363.1"/>
    </source>
</evidence>
<sequence length="101" mass="12067">MQLKWCRTIIGGQTCSGDFIAYTEWGNFCRILRSDFGPSAGTWKWCLIDCRSPFQDLPYGVCEDKGEVVSLVKRMFEELRDRKNLEFQRPYMWNDGKYWYK</sequence>
<gene>
    <name evidence="1" type="ORF">F9L03_23915</name>
</gene>
<dbReference type="EMBL" id="WBWF01000027">
    <property type="protein sequence ID" value="KAB2701363.1"/>
    <property type="molecule type" value="Genomic_DNA"/>
</dbReference>
<comment type="caution">
    <text evidence="1">The sequence shown here is derived from an EMBL/GenBank/DDBJ whole genome shotgun (WGS) entry which is preliminary data.</text>
</comment>
<reference evidence="1 2" key="1">
    <citation type="submission" date="2019-09" db="EMBL/GenBank/DDBJ databases">
        <title>Taxonomic organization of the family Brucellaceae based on a phylogenomic approach.</title>
        <authorList>
            <person name="Leclercq S."/>
            <person name="Cloeckaert A."/>
            <person name="Zygmunt M.S."/>
        </authorList>
    </citation>
    <scope>NUCLEOTIDE SEQUENCE [LARGE SCALE GENOMIC DNA]</scope>
    <source>
        <strain evidence="1 2">LUP23</strain>
    </source>
</reference>
<keyword evidence="2" id="KW-1185">Reference proteome</keyword>
<organism evidence="1 2">
    <name type="scientific">Brucella lupini</name>
    <dbReference type="NCBI Taxonomy" id="255457"/>
    <lineage>
        <taxon>Bacteria</taxon>
        <taxon>Pseudomonadati</taxon>
        <taxon>Pseudomonadota</taxon>
        <taxon>Alphaproteobacteria</taxon>
        <taxon>Hyphomicrobiales</taxon>
        <taxon>Brucellaceae</taxon>
        <taxon>Brucella/Ochrobactrum group</taxon>
        <taxon>Brucella</taxon>
    </lineage>
</organism>